<sequence length="75" mass="8546">MTPTIIDQDTGKTLWRVKECAQHCDIKPSTWTTYTAQGRTPQPVGHLDLRTPLWDAEEVKTWHANRPGSPVKNHP</sequence>
<dbReference type="EMBL" id="CADDAV010000010">
    <property type="protein sequence ID" value="CAB0593358.1"/>
    <property type="molecule type" value="Genomic_DNA"/>
</dbReference>
<evidence type="ECO:0000313" key="2">
    <source>
        <dbReference type="Proteomes" id="UP000480222"/>
    </source>
</evidence>
<dbReference type="Proteomes" id="UP000480222">
    <property type="component" value="Unassembled WGS sequence"/>
</dbReference>
<dbReference type="RefSeq" id="WP_082260486.1">
    <property type="nucleotide sequence ID" value="NZ_CAJDXW010000003.1"/>
</dbReference>
<dbReference type="AlphaFoldDB" id="A0A811G3U5"/>
<accession>A0A811G3U5</accession>
<protein>
    <submittedName>
        <fullName evidence="1">Uncharacterized protein</fullName>
    </submittedName>
</protein>
<reference evidence="1 2" key="1">
    <citation type="submission" date="2020-02" db="EMBL/GenBank/DDBJ databases">
        <authorList>
            <person name="Brisse S."/>
        </authorList>
    </citation>
    <scope>NUCLEOTIDE SEQUENCE [LARGE SCALE GENOMIC DNA]</scope>
    <source>
        <strain evidence="1">CIP107547</strain>
    </source>
</reference>
<organism evidence="1 2">
    <name type="scientific">Corynebacterium diphtheriae</name>
    <dbReference type="NCBI Taxonomy" id="1717"/>
    <lineage>
        <taxon>Bacteria</taxon>
        <taxon>Bacillati</taxon>
        <taxon>Actinomycetota</taxon>
        <taxon>Actinomycetes</taxon>
        <taxon>Mycobacteriales</taxon>
        <taxon>Corynebacteriaceae</taxon>
        <taxon>Corynebacterium</taxon>
    </lineage>
</organism>
<gene>
    <name evidence="1" type="ORF">CIP107547_00868</name>
</gene>
<evidence type="ECO:0000313" key="1">
    <source>
        <dbReference type="EMBL" id="CAB0593358.1"/>
    </source>
</evidence>
<proteinExistence type="predicted"/>
<dbReference type="GeneID" id="97331427"/>
<comment type="caution">
    <text evidence="1">The sequence shown here is derived from an EMBL/GenBank/DDBJ whole genome shotgun (WGS) entry which is preliminary data.</text>
</comment>
<name>A0A811G3U5_CORDP</name>